<proteinExistence type="predicted"/>
<sequence length="82" mass="9223">MTLQEEVIHEIEQASDDVLHVLLSFLRQTRLSNSEPSLLIDLAEISSAEFTGEKHYPLRGMPLVIPEDFDAPMSDLWDALGT</sequence>
<organism evidence="1 2">
    <name type="scientific">Limnofasciculus baicalensis BBK-W-15</name>
    <dbReference type="NCBI Taxonomy" id="2699891"/>
    <lineage>
        <taxon>Bacteria</taxon>
        <taxon>Bacillati</taxon>
        <taxon>Cyanobacteriota</taxon>
        <taxon>Cyanophyceae</taxon>
        <taxon>Coleofasciculales</taxon>
        <taxon>Coleofasciculaceae</taxon>
        <taxon>Limnofasciculus</taxon>
        <taxon>Limnofasciculus baicalensis</taxon>
    </lineage>
</organism>
<evidence type="ECO:0008006" key="3">
    <source>
        <dbReference type="Google" id="ProtNLM"/>
    </source>
</evidence>
<keyword evidence="2" id="KW-1185">Reference proteome</keyword>
<accession>A0AAE3GVJ8</accession>
<dbReference type="EMBL" id="JAMZMM010000336">
    <property type="protein sequence ID" value="MCP2731471.1"/>
    <property type="molecule type" value="Genomic_DNA"/>
</dbReference>
<comment type="caution">
    <text evidence="1">The sequence shown here is derived from an EMBL/GenBank/DDBJ whole genome shotgun (WGS) entry which is preliminary data.</text>
</comment>
<reference evidence="1" key="1">
    <citation type="submission" date="2022-06" db="EMBL/GenBank/DDBJ databases">
        <title>New cyanobacteria of genus Symplocastrum in benthos of Lake Baikal.</title>
        <authorList>
            <person name="Sorokovikova E."/>
            <person name="Tikhonova I."/>
            <person name="Krasnopeev A."/>
            <person name="Evseev P."/>
            <person name="Gladkikh A."/>
            <person name="Belykh O."/>
        </authorList>
    </citation>
    <scope>NUCLEOTIDE SEQUENCE</scope>
    <source>
        <strain evidence="1">BBK-W-15</strain>
    </source>
</reference>
<dbReference type="AlphaFoldDB" id="A0AAE3GVJ8"/>
<protein>
    <recommendedName>
        <fullName evidence="3">DUF2281 domain-containing protein</fullName>
    </recommendedName>
</protein>
<name>A0AAE3GVJ8_9CYAN</name>
<dbReference type="Proteomes" id="UP001204953">
    <property type="component" value="Unassembled WGS sequence"/>
</dbReference>
<dbReference type="RefSeq" id="WP_254014209.1">
    <property type="nucleotide sequence ID" value="NZ_JAMZMM010000336.1"/>
</dbReference>
<evidence type="ECO:0000313" key="1">
    <source>
        <dbReference type="EMBL" id="MCP2731471.1"/>
    </source>
</evidence>
<gene>
    <name evidence="1" type="ORF">NJ959_23885</name>
</gene>
<evidence type="ECO:0000313" key="2">
    <source>
        <dbReference type="Proteomes" id="UP001204953"/>
    </source>
</evidence>